<dbReference type="InterPro" id="IPR010985">
    <property type="entry name" value="Ribbon_hlx_hlx"/>
</dbReference>
<proteinExistence type="predicted"/>
<accession>A0ABM9NKA3</accession>
<name>A0ABM9NKA3_9GAMM</name>
<dbReference type="EMBL" id="OZ026884">
    <property type="protein sequence ID" value="CAL1241064.1"/>
    <property type="molecule type" value="Genomic_DNA"/>
</dbReference>
<dbReference type="InterPro" id="IPR013321">
    <property type="entry name" value="Arc_rbn_hlx_hlx"/>
</dbReference>
<dbReference type="InterPro" id="IPR002145">
    <property type="entry name" value="CopG"/>
</dbReference>
<dbReference type="Gene3D" id="1.10.1220.10">
    <property type="entry name" value="Met repressor-like"/>
    <property type="match status" value="1"/>
</dbReference>
<keyword evidence="3" id="KW-0238">DNA-binding</keyword>
<dbReference type="Proteomes" id="UP001497493">
    <property type="component" value="Chromosome"/>
</dbReference>
<evidence type="ECO:0000256" key="1">
    <source>
        <dbReference type="SAM" id="MobiDB-lite"/>
    </source>
</evidence>
<feature type="region of interest" description="Disordered" evidence="1">
    <location>
        <begin position="86"/>
        <end position="105"/>
    </location>
</feature>
<dbReference type="CDD" id="cd21631">
    <property type="entry name" value="RHH_CopG_NikR-like"/>
    <property type="match status" value="1"/>
</dbReference>
<sequence length="105" mass="12028">MSILSIRLPDELDRQLQEEARRAEKTRSELVRDIVAEYLVKQEKARFMAELVAAAKAMANDPEAVAESLEIAEDFFPLDNEALDIAEGRKPGEPWPEETEGKWWK</sequence>
<dbReference type="SUPFAM" id="SSF47598">
    <property type="entry name" value="Ribbon-helix-helix"/>
    <property type="match status" value="1"/>
</dbReference>
<dbReference type="Pfam" id="PF01402">
    <property type="entry name" value="RHH_1"/>
    <property type="match status" value="1"/>
</dbReference>
<evidence type="ECO:0000313" key="3">
    <source>
        <dbReference type="EMBL" id="CAL1241064.1"/>
    </source>
</evidence>
<feature type="domain" description="Ribbon-helix-helix protein CopG" evidence="2">
    <location>
        <begin position="4"/>
        <end position="41"/>
    </location>
</feature>
<protein>
    <submittedName>
        <fullName evidence="3">CopG domain protein DNA-binding domain protein</fullName>
    </submittedName>
</protein>
<reference evidence="3 4" key="1">
    <citation type="submission" date="2024-04" db="EMBL/GenBank/DDBJ databases">
        <authorList>
            <person name="Cremers G."/>
        </authorList>
    </citation>
    <scope>NUCLEOTIDE SEQUENCE [LARGE SCALE GENOMIC DNA]</scope>
    <source>
        <strain evidence="3">MeCH1-AG</strain>
    </source>
</reference>
<dbReference type="RefSeq" id="WP_348757595.1">
    <property type="nucleotide sequence ID" value="NZ_OZ026884.1"/>
</dbReference>
<dbReference type="GO" id="GO:0003677">
    <property type="term" value="F:DNA binding"/>
    <property type="evidence" value="ECO:0007669"/>
    <property type="project" value="UniProtKB-KW"/>
</dbReference>
<organism evidence="3 4">
    <name type="scientific">Candidatus Methylocalor cossyra</name>
    <dbReference type="NCBI Taxonomy" id="3108543"/>
    <lineage>
        <taxon>Bacteria</taxon>
        <taxon>Pseudomonadati</taxon>
        <taxon>Pseudomonadota</taxon>
        <taxon>Gammaproteobacteria</taxon>
        <taxon>Methylococcales</taxon>
        <taxon>Methylococcaceae</taxon>
        <taxon>Candidatus Methylocalor</taxon>
    </lineage>
</organism>
<evidence type="ECO:0000313" key="4">
    <source>
        <dbReference type="Proteomes" id="UP001497493"/>
    </source>
</evidence>
<keyword evidence="4" id="KW-1185">Reference proteome</keyword>
<evidence type="ECO:0000259" key="2">
    <source>
        <dbReference type="Pfam" id="PF01402"/>
    </source>
</evidence>
<gene>
    <name evidence="3" type="ORF">MECH1_V1_2288</name>
</gene>